<proteinExistence type="inferred from homology"/>
<dbReference type="InterPro" id="IPR014746">
    <property type="entry name" value="Gln_synth/guanido_kin_cat_dom"/>
</dbReference>
<evidence type="ECO:0000256" key="1">
    <source>
        <dbReference type="ARBA" id="ARBA00001946"/>
    </source>
</evidence>
<comment type="similarity">
    <text evidence="4 5">Belongs to the glutamine synthetase family.</text>
</comment>
<keyword evidence="8" id="KW-1185">Reference proteome</keyword>
<comment type="cofactor">
    <cofactor evidence="1">
        <name>Mg(2+)</name>
        <dbReference type="ChEBI" id="CHEBI:18420"/>
    </cofactor>
</comment>
<evidence type="ECO:0000256" key="4">
    <source>
        <dbReference type="PROSITE-ProRule" id="PRU01331"/>
    </source>
</evidence>
<reference evidence="7" key="1">
    <citation type="submission" date="2021-04" db="EMBL/GenBank/DDBJ databases">
        <title>Oceanospirillales bacteria with DddD are important DMSP degraders in coastal seawater.</title>
        <authorList>
            <person name="Liu J."/>
        </authorList>
    </citation>
    <scope>NUCLEOTIDE SEQUENCE</scope>
    <source>
        <strain evidence="7">D13-4</strain>
    </source>
</reference>
<feature type="domain" description="GS catalytic" evidence="6">
    <location>
        <begin position="124"/>
        <end position="450"/>
    </location>
</feature>
<evidence type="ECO:0000256" key="2">
    <source>
        <dbReference type="ARBA" id="ARBA00022598"/>
    </source>
</evidence>
<keyword evidence="2" id="KW-0436">Ligase</keyword>
<sequence length="450" mass="50153">MTTAKACTDLLDEVRAFRTRHPEVRYVDLICLDIPGHFYGKRYPIDMLEKVAAGSPLKLPQNCVLLGAQGGLHPIGDYCFNDGDPDAPRRLIPGTLKPVRWEKQPLAQMLISSDGTEAPIEFEPREVLARVLARLAARGIRPVVAFELEFYLFDRALKDGLPQFPRDVLTGDTDDQPNMHIERLSRFSDVLLEMVEAANEQGVDANVITAELGPGQFEINFGHCDDGLRAADWAALFCRSSRGVALKHGYRASFMSKPYLQAPGSGMHVHVSLYDEQGRNLLDQDGQRPLRHAVAGCLELLPHCMPIFAANHNAFRRYGAMVNAASRASWGFEDRDACIRIPESDGRNLRIEHRLAGADANPYLVLAAILVGMEHGLDAAKEPIAPLNQDRASGIDFPQDMLGAVAAMQDHPLVKQGLGSEFVMVYCENKRHDHLDFMHHLSAREYRWFL</sequence>
<dbReference type="SUPFAM" id="SSF55931">
    <property type="entry name" value="Glutamine synthetase/guanido kinase"/>
    <property type="match status" value="1"/>
</dbReference>
<dbReference type="EMBL" id="CP073346">
    <property type="protein sequence ID" value="UTW06115.1"/>
    <property type="molecule type" value="Genomic_DNA"/>
</dbReference>
<name>A0ABY5H1M4_9PSED</name>
<dbReference type="RefSeq" id="WP_255836694.1">
    <property type="nucleotide sequence ID" value="NZ_CP073346.1"/>
</dbReference>
<dbReference type="PANTHER" id="PTHR43785:SF12">
    <property type="entry name" value="TYPE-1 GLUTAMINE SYNTHETASE 2"/>
    <property type="match status" value="1"/>
</dbReference>
<protein>
    <submittedName>
        <fullName evidence="7">Glutamine synthetase</fullName>
    </submittedName>
</protein>
<dbReference type="PROSITE" id="PS51987">
    <property type="entry name" value="GS_CATALYTIC"/>
    <property type="match status" value="1"/>
</dbReference>
<dbReference type="Proteomes" id="UP001059672">
    <property type="component" value="Chromosome"/>
</dbReference>
<dbReference type="PROSITE" id="PS00181">
    <property type="entry name" value="GLNA_ATP"/>
    <property type="match status" value="1"/>
</dbReference>
<evidence type="ECO:0000256" key="5">
    <source>
        <dbReference type="RuleBase" id="RU000384"/>
    </source>
</evidence>
<evidence type="ECO:0000313" key="7">
    <source>
        <dbReference type="EMBL" id="UTW06115.1"/>
    </source>
</evidence>
<gene>
    <name evidence="7" type="ORF">KDW96_13065</name>
</gene>
<accession>A0ABY5H1M4</accession>
<dbReference type="InterPro" id="IPR027303">
    <property type="entry name" value="Gln_synth_gly_rich_site"/>
</dbReference>
<evidence type="ECO:0000313" key="8">
    <source>
        <dbReference type="Proteomes" id="UP001059672"/>
    </source>
</evidence>
<dbReference type="SMART" id="SM01230">
    <property type="entry name" value="Gln-synt_C"/>
    <property type="match status" value="1"/>
</dbReference>
<evidence type="ECO:0000256" key="3">
    <source>
        <dbReference type="ARBA" id="ARBA00022842"/>
    </source>
</evidence>
<keyword evidence="3" id="KW-0460">Magnesium</keyword>
<dbReference type="InterPro" id="IPR008146">
    <property type="entry name" value="Gln_synth_cat_dom"/>
</dbReference>
<evidence type="ECO:0000259" key="6">
    <source>
        <dbReference type="PROSITE" id="PS51987"/>
    </source>
</evidence>
<organism evidence="7 8">
    <name type="scientific">Pseudomonas benzenivorans</name>
    <dbReference type="NCBI Taxonomy" id="556533"/>
    <lineage>
        <taxon>Bacteria</taxon>
        <taxon>Pseudomonadati</taxon>
        <taxon>Pseudomonadota</taxon>
        <taxon>Gammaproteobacteria</taxon>
        <taxon>Pseudomonadales</taxon>
        <taxon>Pseudomonadaceae</taxon>
        <taxon>Pseudomonas</taxon>
    </lineage>
</organism>
<dbReference type="Gene3D" id="3.30.590.10">
    <property type="entry name" value="Glutamine synthetase/guanido kinase, catalytic domain"/>
    <property type="match status" value="1"/>
</dbReference>
<dbReference type="PANTHER" id="PTHR43785">
    <property type="entry name" value="GAMMA-GLUTAMYLPUTRESCINE SYNTHETASE"/>
    <property type="match status" value="1"/>
</dbReference>
<dbReference type="Pfam" id="PF00120">
    <property type="entry name" value="Gln-synt_C"/>
    <property type="match status" value="1"/>
</dbReference>